<dbReference type="Pfam" id="PF00226">
    <property type="entry name" value="DnaJ"/>
    <property type="match status" value="1"/>
</dbReference>
<keyword evidence="4" id="KW-1185">Reference proteome</keyword>
<protein>
    <recommendedName>
        <fullName evidence="2">J domain-containing protein</fullName>
    </recommendedName>
</protein>
<feature type="compositionally biased region" description="Basic and acidic residues" evidence="1">
    <location>
        <begin position="117"/>
        <end position="132"/>
    </location>
</feature>
<dbReference type="PRINTS" id="PR00625">
    <property type="entry name" value="JDOMAIN"/>
</dbReference>
<feature type="region of interest" description="Disordered" evidence="1">
    <location>
        <begin position="1"/>
        <end position="64"/>
    </location>
</feature>
<dbReference type="InterPro" id="IPR036869">
    <property type="entry name" value="J_dom_sf"/>
</dbReference>
<proteinExistence type="predicted"/>
<dbReference type="EMBL" id="KZ772823">
    <property type="protein sequence ID" value="PTQ28877.1"/>
    <property type="molecule type" value="Genomic_DNA"/>
</dbReference>
<dbReference type="CDD" id="cd06257">
    <property type="entry name" value="DnaJ"/>
    <property type="match status" value="1"/>
</dbReference>
<feature type="domain" description="J" evidence="2">
    <location>
        <begin position="153"/>
        <end position="215"/>
    </location>
</feature>
<gene>
    <name evidence="3" type="ORF">MARPO_0153s0040</name>
</gene>
<accession>A0A2R6W4U1</accession>
<dbReference type="SUPFAM" id="SSF46565">
    <property type="entry name" value="Chaperone J-domain"/>
    <property type="match status" value="1"/>
</dbReference>
<feature type="region of interest" description="Disordered" evidence="1">
    <location>
        <begin position="75"/>
        <end position="94"/>
    </location>
</feature>
<evidence type="ECO:0000313" key="4">
    <source>
        <dbReference type="Proteomes" id="UP000244005"/>
    </source>
</evidence>
<organism evidence="3 4">
    <name type="scientific">Marchantia polymorpha</name>
    <name type="common">Common liverwort</name>
    <name type="synonym">Marchantia aquatica</name>
    <dbReference type="NCBI Taxonomy" id="3197"/>
    <lineage>
        <taxon>Eukaryota</taxon>
        <taxon>Viridiplantae</taxon>
        <taxon>Streptophyta</taxon>
        <taxon>Embryophyta</taxon>
        <taxon>Marchantiophyta</taxon>
        <taxon>Marchantiopsida</taxon>
        <taxon>Marchantiidae</taxon>
        <taxon>Marchantiales</taxon>
        <taxon>Marchantiaceae</taxon>
        <taxon>Marchantia</taxon>
    </lineage>
</organism>
<dbReference type="InterPro" id="IPR001623">
    <property type="entry name" value="DnaJ_domain"/>
</dbReference>
<reference evidence="4" key="1">
    <citation type="journal article" date="2017" name="Cell">
        <title>Insights into land plant evolution garnered from the Marchantia polymorpha genome.</title>
        <authorList>
            <person name="Bowman J.L."/>
            <person name="Kohchi T."/>
            <person name="Yamato K.T."/>
            <person name="Jenkins J."/>
            <person name="Shu S."/>
            <person name="Ishizaki K."/>
            <person name="Yamaoka S."/>
            <person name="Nishihama R."/>
            <person name="Nakamura Y."/>
            <person name="Berger F."/>
            <person name="Adam C."/>
            <person name="Aki S.S."/>
            <person name="Althoff F."/>
            <person name="Araki T."/>
            <person name="Arteaga-Vazquez M.A."/>
            <person name="Balasubrmanian S."/>
            <person name="Barry K."/>
            <person name="Bauer D."/>
            <person name="Boehm C.R."/>
            <person name="Briginshaw L."/>
            <person name="Caballero-Perez J."/>
            <person name="Catarino B."/>
            <person name="Chen F."/>
            <person name="Chiyoda S."/>
            <person name="Chovatia M."/>
            <person name="Davies K.M."/>
            <person name="Delmans M."/>
            <person name="Demura T."/>
            <person name="Dierschke T."/>
            <person name="Dolan L."/>
            <person name="Dorantes-Acosta A.E."/>
            <person name="Eklund D.M."/>
            <person name="Florent S.N."/>
            <person name="Flores-Sandoval E."/>
            <person name="Fujiyama A."/>
            <person name="Fukuzawa H."/>
            <person name="Galik B."/>
            <person name="Grimanelli D."/>
            <person name="Grimwood J."/>
            <person name="Grossniklaus U."/>
            <person name="Hamada T."/>
            <person name="Haseloff J."/>
            <person name="Hetherington A.J."/>
            <person name="Higo A."/>
            <person name="Hirakawa Y."/>
            <person name="Hundley H.N."/>
            <person name="Ikeda Y."/>
            <person name="Inoue K."/>
            <person name="Inoue S.I."/>
            <person name="Ishida S."/>
            <person name="Jia Q."/>
            <person name="Kakita M."/>
            <person name="Kanazawa T."/>
            <person name="Kawai Y."/>
            <person name="Kawashima T."/>
            <person name="Kennedy M."/>
            <person name="Kinose K."/>
            <person name="Kinoshita T."/>
            <person name="Kohara Y."/>
            <person name="Koide E."/>
            <person name="Komatsu K."/>
            <person name="Kopischke S."/>
            <person name="Kubo M."/>
            <person name="Kyozuka J."/>
            <person name="Lagercrantz U."/>
            <person name="Lin S.S."/>
            <person name="Lindquist E."/>
            <person name="Lipzen A.M."/>
            <person name="Lu C.W."/>
            <person name="De Luna E."/>
            <person name="Martienssen R.A."/>
            <person name="Minamino N."/>
            <person name="Mizutani M."/>
            <person name="Mizutani M."/>
            <person name="Mochizuki N."/>
            <person name="Monte I."/>
            <person name="Mosher R."/>
            <person name="Nagasaki H."/>
            <person name="Nakagami H."/>
            <person name="Naramoto S."/>
            <person name="Nishitani K."/>
            <person name="Ohtani M."/>
            <person name="Okamoto T."/>
            <person name="Okumura M."/>
            <person name="Phillips J."/>
            <person name="Pollak B."/>
            <person name="Reinders A."/>
            <person name="Rovekamp M."/>
            <person name="Sano R."/>
            <person name="Sawa S."/>
            <person name="Schmid M.W."/>
            <person name="Shirakawa M."/>
            <person name="Solano R."/>
            <person name="Spunde A."/>
            <person name="Suetsugu N."/>
            <person name="Sugano S."/>
            <person name="Sugiyama A."/>
            <person name="Sun R."/>
            <person name="Suzuki Y."/>
            <person name="Takenaka M."/>
            <person name="Takezawa D."/>
            <person name="Tomogane H."/>
            <person name="Tsuzuki M."/>
            <person name="Ueda T."/>
            <person name="Umeda M."/>
            <person name="Ward J.M."/>
            <person name="Watanabe Y."/>
            <person name="Yazaki K."/>
            <person name="Yokoyama R."/>
            <person name="Yoshitake Y."/>
            <person name="Yotsui I."/>
            <person name="Zachgo S."/>
            <person name="Schmutz J."/>
        </authorList>
    </citation>
    <scope>NUCLEOTIDE SEQUENCE [LARGE SCALE GENOMIC DNA]</scope>
    <source>
        <strain evidence="4">Tak-1</strain>
    </source>
</reference>
<feature type="region of interest" description="Disordered" evidence="1">
    <location>
        <begin position="116"/>
        <end position="162"/>
    </location>
</feature>
<dbReference type="Gene3D" id="1.10.287.110">
    <property type="entry name" value="DnaJ domain"/>
    <property type="match status" value="1"/>
</dbReference>
<evidence type="ECO:0000259" key="2">
    <source>
        <dbReference type="PROSITE" id="PS50076"/>
    </source>
</evidence>
<dbReference type="OrthoDB" id="10250354at2759"/>
<dbReference type="Gramene" id="Mp1g14490.2">
    <property type="protein sequence ID" value="Mp1g14490.2.cds"/>
    <property type="gene ID" value="Mp1g14490"/>
</dbReference>
<dbReference type="AlphaFoldDB" id="A0A2R6W4U1"/>
<sequence length="215" mass="25637">MCFLFGGDSQMFTRHLPRSRPGANSRQGTNPQGHGSGSQQYRKSEQQQTWSHFKQDEAESKRMWEEHMEEMERIRRRQEAFDRERMRTKRNYESWQERHGDKWEWKWHGNKWEWQGEAERRRAAEGRNDWWRDAQGQKSKSRKDSPPSVSTAEHYDVLGLDVSRSPPYTEAEIKAAFRAKALELHPDQNQSNKEEAEAKFRHVMDAYNALRSKPS</sequence>
<feature type="compositionally biased region" description="Polar residues" evidence="1">
    <location>
        <begin position="22"/>
        <end position="52"/>
    </location>
</feature>
<dbReference type="PANTHER" id="PTHR45000:SF5">
    <property type="entry name" value="CHAPERONE DNAJ-DOMAIN SUPERFAMILY PROTEIN"/>
    <property type="match status" value="1"/>
</dbReference>
<name>A0A2R6W4U1_MARPO</name>
<dbReference type="SMART" id="SM00271">
    <property type="entry name" value="DnaJ"/>
    <property type="match status" value="1"/>
</dbReference>
<dbReference type="PROSITE" id="PS50076">
    <property type="entry name" value="DNAJ_2"/>
    <property type="match status" value="1"/>
</dbReference>
<feature type="compositionally biased region" description="Basic and acidic residues" evidence="1">
    <location>
        <begin position="53"/>
        <end position="64"/>
    </location>
</feature>
<evidence type="ECO:0000313" key="3">
    <source>
        <dbReference type="EMBL" id="PTQ28877.1"/>
    </source>
</evidence>
<dbReference type="PANTHER" id="PTHR45000">
    <property type="entry name" value="CHAPERONE DNAJ-DOMAIN SUPERFAMILY PROTEIN"/>
    <property type="match status" value="1"/>
</dbReference>
<evidence type="ECO:0000256" key="1">
    <source>
        <dbReference type="SAM" id="MobiDB-lite"/>
    </source>
</evidence>
<dbReference type="Proteomes" id="UP000244005">
    <property type="component" value="Unassembled WGS sequence"/>
</dbReference>